<evidence type="ECO:0000313" key="1">
    <source>
        <dbReference type="EMBL" id="KAG6946630.1"/>
    </source>
</evidence>
<gene>
    <name evidence="1" type="ORF">JG688_00015950</name>
</gene>
<name>A0A8J5IYU9_9STRA</name>
<accession>A0A8J5IYU9</accession>
<comment type="caution">
    <text evidence="1">The sequence shown here is derived from an EMBL/GenBank/DDBJ whole genome shotgun (WGS) entry which is preliminary data.</text>
</comment>
<dbReference type="Proteomes" id="UP000709295">
    <property type="component" value="Unassembled WGS sequence"/>
</dbReference>
<keyword evidence="2" id="KW-1185">Reference proteome</keyword>
<dbReference type="EMBL" id="JAENGY010001847">
    <property type="protein sequence ID" value="KAG6946630.1"/>
    <property type="molecule type" value="Genomic_DNA"/>
</dbReference>
<proteinExistence type="predicted"/>
<reference evidence="1" key="1">
    <citation type="submission" date="2021-01" db="EMBL/GenBank/DDBJ databases">
        <title>Phytophthora aleatoria, a newly-described species from Pinus radiata is distinct from Phytophthora cactorum isolates based on comparative genomics.</title>
        <authorList>
            <person name="Mcdougal R."/>
            <person name="Panda P."/>
            <person name="Williams N."/>
            <person name="Studholme D.J."/>
        </authorList>
    </citation>
    <scope>NUCLEOTIDE SEQUENCE</scope>
    <source>
        <strain evidence="1">NZFS 4037</strain>
    </source>
</reference>
<dbReference type="AlphaFoldDB" id="A0A8J5IYU9"/>
<protein>
    <submittedName>
        <fullName evidence="1">Uncharacterized protein</fullName>
    </submittedName>
</protein>
<organism evidence="1 2">
    <name type="scientific">Phytophthora aleatoria</name>
    <dbReference type="NCBI Taxonomy" id="2496075"/>
    <lineage>
        <taxon>Eukaryota</taxon>
        <taxon>Sar</taxon>
        <taxon>Stramenopiles</taxon>
        <taxon>Oomycota</taxon>
        <taxon>Peronosporomycetes</taxon>
        <taxon>Peronosporales</taxon>
        <taxon>Peronosporaceae</taxon>
        <taxon>Phytophthora</taxon>
    </lineage>
</organism>
<sequence length="79" mass="9237">MVPYVGTICKEAFQMLYGLSLRSLHMYWKRVRNEGIAVKPHGGQKNKNHKGTDADRLVTWFWLRKFTNLVKQSKNLAET</sequence>
<evidence type="ECO:0000313" key="2">
    <source>
        <dbReference type="Proteomes" id="UP000709295"/>
    </source>
</evidence>